<protein>
    <recommendedName>
        <fullName evidence="11">Tektin</fullName>
    </recommendedName>
</protein>
<feature type="coiled-coil region" evidence="12">
    <location>
        <begin position="251"/>
        <end position="285"/>
    </location>
</feature>
<dbReference type="GO" id="GO:0005930">
    <property type="term" value="C:axoneme"/>
    <property type="evidence" value="ECO:0007669"/>
    <property type="project" value="UniProtKB-SubCell"/>
</dbReference>
<evidence type="ECO:0000256" key="3">
    <source>
        <dbReference type="ARBA" id="ARBA00022490"/>
    </source>
</evidence>
<keyword evidence="6 11" id="KW-0969">Cilium</keyword>
<dbReference type="PANTHER" id="PTHR19960:SF25">
    <property type="entry name" value="TEKTIN-1"/>
    <property type="match status" value="1"/>
</dbReference>
<evidence type="ECO:0000256" key="8">
    <source>
        <dbReference type="ARBA" id="ARBA00023273"/>
    </source>
</evidence>
<dbReference type="AlphaFoldDB" id="A0A8C5HHK6"/>
<dbReference type="GO" id="GO:0005634">
    <property type="term" value="C:nucleus"/>
    <property type="evidence" value="ECO:0007669"/>
    <property type="project" value="TreeGrafter"/>
</dbReference>
<keyword evidence="7" id="KW-0206">Cytoskeleton</keyword>
<dbReference type="OrthoDB" id="10054259at2759"/>
<keyword evidence="4 11" id="KW-0282">Flagellum</keyword>
<evidence type="ECO:0000256" key="6">
    <source>
        <dbReference type="ARBA" id="ARBA00023069"/>
    </source>
</evidence>
<dbReference type="CTD" id="83659"/>
<keyword evidence="8 11" id="KW-0966">Cell projection</keyword>
<dbReference type="Pfam" id="PF03148">
    <property type="entry name" value="Tektin"/>
    <property type="match status" value="1"/>
</dbReference>
<evidence type="ECO:0000256" key="10">
    <source>
        <dbReference type="ARBA" id="ARBA00046435"/>
    </source>
</evidence>
<dbReference type="Proteomes" id="UP000694680">
    <property type="component" value="Chromosome 13"/>
</dbReference>
<evidence type="ECO:0000256" key="2">
    <source>
        <dbReference type="ARBA" id="ARBA00007209"/>
    </source>
</evidence>
<comment type="function">
    <text evidence="9">Microtubule inner protein (MIP) part of the dynein-decorated doublet microtubules (DMTs) in cilia and flagellar axoneme. Forms filamentous polymers in the walls of ciliary and flagellar microtubules.</text>
</comment>
<keyword evidence="3" id="KW-0963">Cytoplasm</keyword>
<comment type="subcellular location">
    <subcellularLocation>
        <location evidence="11">Cytoplasm</location>
        <location evidence="11">Cytoskeleton</location>
        <location evidence="11">Cilium axoneme</location>
    </subcellularLocation>
    <subcellularLocation>
        <location evidence="1">Cytoplasm</location>
        <location evidence="1">Cytoskeleton</location>
        <location evidence="1">Flagellum axoneme</location>
    </subcellularLocation>
</comment>
<dbReference type="GO" id="GO:0060271">
    <property type="term" value="P:cilium assembly"/>
    <property type="evidence" value="ECO:0007669"/>
    <property type="project" value="UniProtKB-UniRule"/>
</dbReference>
<evidence type="ECO:0000256" key="12">
    <source>
        <dbReference type="SAM" id="Coils"/>
    </source>
</evidence>
<dbReference type="GO" id="GO:0015630">
    <property type="term" value="C:microtubule cytoskeleton"/>
    <property type="evidence" value="ECO:0007669"/>
    <property type="project" value="UniProtKB-UniRule"/>
</dbReference>
<accession>A0A8C5HHK6</accession>
<dbReference type="RefSeq" id="XP_028321026.1">
    <property type="nucleotide sequence ID" value="XM_028465225.1"/>
</dbReference>
<gene>
    <name evidence="13" type="primary">tekt1</name>
</gene>
<evidence type="ECO:0000313" key="14">
    <source>
        <dbReference type="Proteomes" id="UP000694680"/>
    </source>
</evidence>
<name>A0A8C5HHK6_GOUWI</name>
<dbReference type="Ensembl" id="ENSGWIT00000049619.1">
    <property type="protein sequence ID" value="ENSGWIP00000045825.1"/>
    <property type="gene ID" value="ENSGWIG00000022658.1"/>
</dbReference>
<evidence type="ECO:0000256" key="5">
    <source>
        <dbReference type="ARBA" id="ARBA00023054"/>
    </source>
</evidence>
<dbReference type="GO" id="GO:0060294">
    <property type="term" value="P:cilium movement involved in cell motility"/>
    <property type="evidence" value="ECO:0007669"/>
    <property type="project" value="UniProtKB-UniRule"/>
</dbReference>
<dbReference type="RefSeq" id="XP_028321027.1">
    <property type="nucleotide sequence ID" value="XM_028465226.1"/>
</dbReference>
<reference evidence="13" key="2">
    <citation type="submission" date="2025-08" db="UniProtKB">
        <authorList>
            <consortium name="Ensembl"/>
        </authorList>
    </citation>
    <scope>IDENTIFICATION</scope>
</reference>
<dbReference type="InterPro" id="IPR048256">
    <property type="entry name" value="Tektin-like"/>
</dbReference>
<keyword evidence="14" id="KW-1185">Reference proteome</keyword>
<evidence type="ECO:0000256" key="4">
    <source>
        <dbReference type="ARBA" id="ARBA00022846"/>
    </source>
</evidence>
<evidence type="ECO:0000256" key="11">
    <source>
        <dbReference type="RuleBase" id="RU367040"/>
    </source>
</evidence>
<dbReference type="GeneID" id="114474738"/>
<evidence type="ECO:0000313" key="13">
    <source>
        <dbReference type="Ensembl" id="ENSGWIP00000045825.1"/>
    </source>
</evidence>
<keyword evidence="5 12" id="KW-0175">Coiled coil</keyword>
<sequence length="392" mass="45300">MAFRDHCAQQRRDKNLLRDEILLKKSEHMRKECEGLVVNTTRAGQCMLDDDKNGLDQRVKEIEFVKSEMEHKMEEVTSEIDELITLQSKVTNARYSAEKILRVTMFCMEERMKRYFSELVQDDVDTELSRERNIIEGVISLLQNVDEQITEQMRLNRSAKFHLEQDLKGKLEAQSIDQSCSVIRDHSINTLSLNNAPPSVPVTPQQWENKSDLIIKEIALHKTNSLSLRALVKSVLGQTAADMQKQVQATTEALERNVKDMKFTKSQIENKIHKMNSEMSDHERMRVNLQTAITHNEQLLSLAEGRLAMRSQRPGIENCHDTMQTRLLAEVQRFNAQIRDLQNAEAQSKEHQTALHIRQIQLQESVNLKANSIYIDEVICIQQRESILIPTV</sequence>
<evidence type="ECO:0000256" key="9">
    <source>
        <dbReference type="ARBA" id="ARBA00045224"/>
    </source>
</evidence>
<evidence type="ECO:0000256" key="1">
    <source>
        <dbReference type="ARBA" id="ARBA00004611"/>
    </source>
</evidence>
<dbReference type="PRINTS" id="PR00511">
    <property type="entry name" value="TEKTIN"/>
</dbReference>
<dbReference type="RefSeq" id="XP_028321028.1">
    <property type="nucleotide sequence ID" value="XM_028465227.1"/>
</dbReference>
<proteinExistence type="inferred from homology"/>
<reference evidence="13" key="3">
    <citation type="submission" date="2025-09" db="UniProtKB">
        <authorList>
            <consortium name="Ensembl"/>
        </authorList>
    </citation>
    <scope>IDENTIFICATION</scope>
</reference>
<dbReference type="PANTHER" id="PTHR19960">
    <property type="entry name" value="TEKTIN"/>
    <property type="match status" value="1"/>
</dbReference>
<reference evidence="13" key="1">
    <citation type="submission" date="2020-06" db="EMBL/GenBank/DDBJ databases">
        <authorList>
            <consortium name="Wellcome Sanger Institute Data Sharing"/>
        </authorList>
    </citation>
    <scope>NUCLEOTIDE SEQUENCE [LARGE SCALE GENOMIC DNA]</scope>
</reference>
<comment type="subunit">
    <text evidence="10">Microtubule inner protein component of sperm flagellar doublet microtubules.</text>
</comment>
<organism evidence="13 14">
    <name type="scientific">Gouania willdenowi</name>
    <name type="common">Blunt-snouted clingfish</name>
    <name type="synonym">Lepadogaster willdenowi</name>
    <dbReference type="NCBI Taxonomy" id="441366"/>
    <lineage>
        <taxon>Eukaryota</taxon>
        <taxon>Metazoa</taxon>
        <taxon>Chordata</taxon>
        <taxon>Craniata</taxon>
        <taxon>Vertebrata</taxon>
        <taxon>Euteleostomi</taxon>
        <taxon>Actinopterygii</taxon>
        <taxon>Neopterygii</taxon>
        <taxon>Teleostei</taxon>
        <taxon>Neoteleostei</taxon>
        <taxon>Acanthomorphata</taxon>
        <taxon>Ovalentaria</taxon>
        <taxon>Blenniimorphae</taxon>
        <taxon>Blenniiformes</taxon>
        <taxon>Gobiesocoidei</taxon>
        <taxon>Gobiesocidae</taxon>
        <taxon>Gobiesocinae</taxon>
        <taxon>Gouania</taxon>
    </lineage>
</organism>
<comment type="similarity">
    <text evidence="2 11">Belongs to the tektin family.</text>
</comment>
<evidence type="ECO:0000256" key="7">
    <source>
        <dbReference type="ARBA" id="ARBA00023212"/>
    </source>
</evidence>
<dbReference type="InterPro" id="IPR000435">
    <property type="entry name" value="Tektins"/>
</dbReference>